<dbReference type="PANTHER" id="PTHR13338:SF4">
    <property type="entry name" value="NADH DEHYDROGENASE [UBIQUINONE] 1 ALPHA SUBCOMPLEX ASSEMBLY FACTOR 4"/>
    <property type="match status" value="1"/>
</dbReference>
<dbReference type="GO" id="GO:0032981">
    <property type="term" value="P:mitochondrial respiratory chain complex I assembly"/>
    <property type="evidence" value="ECO:0007669"/>
    <property type="project" value="InterPro"/>
</dbReference>
<accession>A0AAV4TMF2</accession>
<dbReference type="GO" id="GO:0005739">
    <property type="term" value="C:mitochondrion"/>
    <property type="evidence" value="ECO:0007669"/>
    <property type="project" value="TreeGrafter"/>
</dbReference>
<gene>
    <name evidence="1" type="primary">AVEN_170584_1</name>
    <name evidence="1" type="ORF">CEXT_790201</name>
</gene>
<sequence length="195" mass="21928">MAVDRLTKSTAVYAQLHFRLLSASSGGGLARPILLYLLAALMENKPTELLDRLKIVKVSSEGTGENPVSNRPLPQERRAMQVPLFGYEEPKVMPEGKCSLRQALAFITKHQNDPTKHSVKSIAEAHFMKESDIENIIKYFRAFEVYISRDGKTTVAKTTLENMGARKIVAPIFKPKFAHLEPQNMPNHDMPPEKK</sequence>
<dbReference type="AlphaFoldDB" id="A0AAV4TMF2"/>
<name>A0AAV4TMF2_CAEEX</name>
<dbReference type="Pfam" id="PF06784">
    <property type="entry name" value="UPF0240"/>
    <property type="match status" value="1"/>
</dbReference>
<evidence type="ECO:0000313" key="1">
    <source>
        <dbReference type="EMBL" id="GIY46025.1"/>
    </source>
</evidence>
<evidence type="ECO:0000313" key="2">
    <source>
        <dbReference type="Proteomes" id="UP001054945"/>
    </source>
</evidence>
<dbReference type="PANTHER" id="PTHR13338">
    <property type="entry name" value="UPF0240 PROTEIN"/>
    <property type="match status" value="1"/>
</dbReference>
<reference evidence="1 2" key="1">
    <citation type="submission" date="2021-06" db="EMBL/GenBank/DDBJ databases">
        <title>Caerostris extrusa draft genome.</title>
        <authorList>
            <person name="Kono N."/>
            <person name="Arakawa K."/>
        </authorList>
    </citation>
    <scope>NUCLEOTIDE SEQUENCE [LARGE SCALE GENOMIC DNA]</scope>
</reference>
<comment type="caution">
    <text evidence="1">The sequence shown here is derived from an EMBL/GenBank/DDBJ whole genome shotgun (WGS) entry which is preliminary data.</text>
</comment>
<organism evidence="1 2">
    <name type="scientific">Caerostris extrusa</name>
    <name type="common">Bark spider</name>
    <name type="synonym">Caerostris bankana</name>
    <dbReference type="NCBI Taxonomy" id="172846"/>
    <lineage>
        <taxon>Eukaryota</taxon>
        <taxon>Metazoa</taxon>
        <taxon>Ecdysozoa</taxon>
        <taxon>Arthropoda</taxon>
        <taxon>Chelicerata</taxon>
        <taxon>Arachnida</taxon>
        <taxon>Araneae</taxon>
        <taxon>Araneomorphae</taxon>
        <taxon>Entelegynae</taxon>
        <taxon>Araneoidea</taxon>
        <taxon>Araneidae</taxon>
        <taxon>Caerostris</taxon>
    </lineage>
</organism>
<dbReference type="InterPro" id="IPR009622">
    <property type="entry name" value="NDUFAF4"/>
</dbReference>
<proteinExistence type="predicted"/>
<dbReference type="EMBL" id="BPLR01011354">
    <property type="protein sequence ID" value="GIY46025.1"/>
    <property type="molecule type" value="Genomic_DNA"/>
</dbReference>
<keyword evidence="2" id="KW-1185">Reference proteome</keyword>
<protein>
    <submittedName>
        <fullName evidence="1">Uncharacterized protein</fullName>
    </submittedName>
</protein>
<dbReference type="Proteomes" id="UP001054945">
    <property type="component" value="Unassembled WGS sequence"/>
</dbReference>